<feature type="chain" id="PRO_5007810347" evidence="2">
    <location>
        <begin position="21"/>
        <end position="185"/>
    </location>
</feature>
<dbReference type="Proteomes" id="UP000054893">
    <property type="component" value="Unassembled WGS sequence"/>
</dbReference>
<keyword evidence="2" id="KW-0732">Signal</keyword>
<feature type="signal peptide" evidence="2">
    <location>
        <begin position="1"/>
        <end position="20"/>
    </location>
</feature>
<sequence length="185" mass="18567">MRIPLSAGVAMLCVSASALAQQPPAFPMRSQNPAQMSIDNAMCYSYANQHTGVIMAKQSQVPQKPQATKPGAVHPVAVAAPLPSAMSPGSGPVGASAAYAASAAYPASAASGTAKSMASTPASASVSPAASAARPGVASDARAVASASSSSTDAPMPALPPPEPPMVQYWRAYSECMTERGYMVK</sequence>
<feature type="compositionally biased region" description="Low complexity" evidence="1">
    <location>
        <begin position="142"/>
        <end position="156"/>
    </location>
</feature>
<organism evidence="3 4">
    <name type="scientific">Caballeronia sordidicola</name>
    <name type="common">Burkholderia sordidicola</name>
    <dbReference type="NCBI Taxonomy" id="196367"/>
    <lineage>
        <taxon>Bacteria</taxon>
        <taxon>Pseudomonadati</taxon>
        <taxon>Pseudomonadota</taxon>
        <taxon>Betaproteobacteria</taxon>
        <taxon>Burkholderiales</taxon>
        <taxon>Burkholderiaceae</taxon>
        <taxon>Caballeronia</taxon>
    </lineage>
</organism>
<dbReference type="OrthoDB" id="9132841at2"/>
<evidence type="ECO:0000256" key="1">
    <source>
        <dbReference type="SAM" id="MobiDB-lite"/>
    </source>
</evidence>
<evidence type="ECO:0000313" key="3">
    <source>
        <dbReference type="EMBL" id="SAL21232.1"/>
    </source>
</evidence>
<dbReference type="RefSeq" id="WP_063493170.1">
    <property type="nucleotide sequence ID" value="NZ_FCOC02000003.1"/>
</dbReference>
<feature type="region of interest" description="Disordered" evidence="1">
    <location>
        <begin position="142"/>
        <end position="162"/>
    </location>
</feature>
<dbReference type="EMBL" id="FCOC02000003">
    <property type="protein sequence ID" value="SAL21232.1"/>
    <property type="molecule type" value="Genomic_DNA"/>
</dbReference>
<evidence type="ECO:0000313" key="4">
    <source>
        <dbReference type="Proteomes" id="UP000054893"/>
    </source>
</evidence>
<reference evidence="3 4" key="1">
    <citation type="submission" date="2016-01" db="EMBL/GenBank/DDBJ databases">
        <authorList>
            <person name="Oliw E.H."/>
        </authorList>
    </citation>
    <scope>NUCLEOTIDE SEQUENCE [LARGE SCALE GENOMIC DNA]</scope>
    <source>
        <strain evidence="3">LMG 22029</strain>
    </source>
</reference>
<evidence type="ECO:0000256" key="2">
    <source>
        <dbReference type="SAM" id="SignalP"/>
    </source>
</evidence>
<proteinExistence type="predicted"/>
<name>A0A158FN50_CABSO</name>
<dbReference type="AlphaFoldDB" id="A0A158FN50"/>
<accession>A0A158FN50</accession>
<gene>
    <name evidence="3" type="ORF">AWB64_01552</name>
</gene>
<protein>
    <submittedName>
        <fullName evidence="3">Uncharacterized protein</fullName>
    </submittedName>
</protein>